<dbReference type="EMBL" id="NPND01000046">
    <property type="protein sequence ID" value="PIM88636.1"/>
    <property type="molecule type" value="Genomic_DNA"/>
</dbReference>
<dbReference type="InterPro" id="IPR009061">
    <property type="entry name" value="DNA-bd_dom_put_sf"/>
</dbReference>
<dbReference type="PATRIC" id="fig|76859.3.peg.2398"/>
<feature type="domain" description="HTH merR-type" evidence="5">
    <location>
        <begin position="4"/>
        <end position="74"/>
    </location>
</feature>
<evidence type="ECO:0000313" key="9">
    <source>
        <dbReference type="Proteomes" id="UP000063147"/>
    </source>
</evidence>
<keyword evidence="4" id="KW-0804">Transcription</keyword>
<reference evidence="6 9" key="1">
    <citation type="submission" date="2015-09" db="EMBL/GenBank/DDBJ databases">
        <authorList>
            <person name="Jackson K.R."/>
            <person name="Lunt B.L."/>
            <person name="Fisher J.N.B."/>
            <person name="Gardner A.V."/>
            <person name="Bailey M.E."/>
            <person name="Deus L.M."/>
            <person name="Earl A.S."/>
            <person name="Gibby P.D."/>
            <person name="Hartmann K.A."/>
            <person name="Liu J.E."/>
            <person name="Manci A.M."/>
            <person name="Nielsen D.A."/>
            <person name="Solomon M.B."/>
            <person name="Breakwell D.P."/>
            <person name="Burnett S.H."/>
            <person name="Grose J.H."/>
        </authorList>
    </citation>
    <scope>NUCLEOTIDE SEQUENCE [LARGE SCALE GENOMIC DNA]</scope>
    <source>
        <strain evidence="6 9">KCOM 1279</strain>
    </source>
</reference>
<dbReference type="PANTHER" id="PTHR30204">
    <property type="entry name" value="REDOX-CYCLING DRUG-SENSING TRANSCRIPTIONAL ACTIVATOR SOXR"/>
    <property type="match status" value="1"/>
</dbReference>
<dbReference type="GO" id="GO:0003700">
    <property type="term" value="F:DNA-binding transcription factor activity"/>
    <property type="evidence" value="ECO:0007669"/>
    <property type="project" value="InterPro"/>
</dbReference>
<evidence type="ECO:0000256" key="1">
    <source>
        <dbReference type="ARBA" id="ARBA00022491"/>
    </source>
</evidence>
<dbReference type="InterPro" id="IPR000551">
    <property type="entry name" value="MerR-type_HTH_dom"/>
</dbReference>
<dbReference type="EMBL" id="NJGJ01000001">
    <property type="protein sequence ID" value="PGH25973.1"/>
    <property type="molecule type" value="Genomic_DNA"/>
</dbReference>
<reference evidence="8 11" key="3">
    <citation type="submission" date="2017-08" db="EMBL/GenBank/DDBJ databases">
        <title>Analysis of Fusobacterium persistence and antibiotic response in human colorectal.</title>
        <authorList>
            <person name="Bullman S."/>
        </authorList>
    </citation>
    <scope>NUCLEOTIDE SEQUENCE [LARGE SCALE GENOMIC DNA]</scope>
    <source>
        <strain evidence="8 11">P2_CP</strain>
    </source>
</reference>
<sequence length="268" mass="32230">MKELYSIGEVSEIMGVSVQTLRYYSNINLILPKYINPSTGYRYYSVDQFHFIDRIKYLQKLGLCLKEIKEILSENNINTLIKYLDKYKNSIEEEINKLKDTIDSIEWYKNYFTYIGENIDDHSYILHFEKRYIVAVKILENEPKEDFHIRLNELRNNEKYKYLKYMRQFLYIADYDALIEGRLKPYYLGMFIKEPPNISVENIIEIPAGDYLCFKARILSENWNPYFAKLFFHGKEKPTIVLANEYENNLHEYLSSVYELQILILEKN</sequence>
<evidence type="ECO:0000256" key="4">
    <source>
        <dbReference type="ARBA" id="ARBA00023163"/>
    </source>
</evidence>
<dbReference type="EMBL" id="CP012713">
    <property type="protein sequence ID" value="ALF18822.1"/>
    <property type="molecule type" value="Genomic_DNA"/>
</dbReference>
<evidence type="ECO:0000313" key="6">
    <source>
        <dbReference type="EMBL" id="ALF18822.1"/>
    </source>
</evidence>
<dbReference type="CDD" id="cd01107">
    <property type="entry name" value="HTH_BmrR"/>
    <property type="match status" value="1"/>
</dbReference>
<keyword evidence="3" id="KW-0238">DNA-binding</keyword>
<accession>A0A0M4RR36</accession>
<dbReference type="Proteomes" id="UP000230719">
    <property type="component" value="Unassembled WGS sequence"/>
</dbReference>
<evidence type="ECO:0000313" key="7">
    <source>
        <dbReference type="EMBL" id="PGH25973.1"/>
    </source>
</evidence>
<evidence type="ECO:0000313" key="10">
    <source>
        <dbReference type="Proteomes" id="UP000226179"/>
    </source>
</evidence>
<dbReference type="PROSITE" id="PS50937">
    <property type="entry name" value="HTH_MERR_2"/>
    <property type="match status" value="1"/>
</dbReference>
<dbReference type="Proteomes" id="UP000063147">
    <property type="component" value="Chromosome"/>
</dbReference>
<dbReference type="RefSeq" id="WP_060676834.1">
    <property type="nucleotide sequence ID" value="NZ_CP012713.1"/>
</dbReference>
<dbReference type="Pfam" id="PF13411">
    <property type="entry name" value="MerR_1"/>
    <property type="match status" value="1"/>
</dbReference>
<dbReference type="Gene3D" id="1.10.1660.10">
    <property type="match status" value="1"/>
</dbReference>
<evidence type="ECO:0000259" key="5">
    <source>
        <dbReference type="PROSITE" id="PS50937"/>
    </source>
</evidence>
<dbReference type="SMART" id="SM00422">
    <property type="entry name" value="HTH_MERR"/>
    <property type="match status" value="1"/>
</dbReference>
<dbReference type="PANTHER" id="PTHR30204:SF69">
    <property type="entry name" value="MERR-FAMILY TRANSCRIPTIONAL REGULATOR"/>
    <property type="match status" value="1"/>
</dbReference>
<gene>
    <name evidence="8" type="ORF">CI114_10615</name>
    <name evidence="7" type="ORF">RN90_11840</name>
    <name evidence="6" type="ORF">RN98_11905</name>
</gene>
<evidence type="ECO:0000313" key="11">
    <source>
        <dbReference type="Proteomes" id="UP000230719"/>
    </source>
</evidence>
<evidence type="ECO:0000313" key="8">
    <source>
        <dbReference type="EMBL" id="PIM88636.1"/>
    </source>
</evidence>
<keyword evidence="2" id="KW-0805">Transcription regulation</keyword>
<dbReference type="OrthoDB" id="9773308at2"/>
<dbReference type="InterPro" id="IPR047057">
    <property type="entry name" value="MerR_fam"/>
</dbReference>
<dbReference type="Proteomes" id="UP000226179">
    <property type="component" value="Unassembled WGS sequence"/>
</dbReference>
<evidence type="ECO:0000256" key="2">
    <source>
        <dbReference type="ARBA" id="ARBA00023015"/>
    </source>
</evidence>
<dbReference type="AlphaFoldDB" id="A0A0M4RR36"/>
<reference evidence="7 10" key="2">
    <citation type="submission" date="2017-06" db="EMBL/GenBank/DDBJ databases">
        <title>Draft genome sequence of Fusobacterium nucleatum subsp. animalis KCOM 1280 (=ChDC F318).</title>
        <authorList>
            <person name="Kook J.-K."/>
            <person name="Park S.-N."/>
            <person name="Lim Y.K."/>
            <person name="Roh H."/>
        </authorList>
    </citation>
    <scope>NUCLEOTIDE SEQUENCE [LARGE SCALE GENOMIC DNA]</scope>
    <source>
        <strain evidence="7">KCOM 1280</strain>
        <strain evidence="10">KCOM 1280 ( ChDC F318)</strain>
    </source>
</reference>
<keyword evidence="1" id="KW-0678">Repressor</keyword>
<evidence type="ECO:0000256" key="3">
    <source>
        <dbReference type="ARBA" id="ARBA00023125"/>
    </source>
</evidence>
<organism evidence="6">
    <name type="scientific">Fusobacterium animalis</name>
    <dbReference type="NCBI Taxonomy" id="76859"/>
    <lineage>
        <taxon>Bacteria</taxon>
        <taxon>Fusobacteriati</taxon>
        <taxon>Fusobacteriota</taxon>
        <taxon>Fusobacteriia</taxon>
        <taxon>Fusobacteriales</taxon>
        <taxon>Fusobacteriaceae</taxon>
        <taxon>Fusobacterium</taxon>
    </lineage>
</organism>
<protein>
    <submittedName>
        <fullName evidence="6">Multidrug ABC transporter</fullName>
    </submittedName>
</protein>
<proteinExistence type="predicted"/>
<dbReference type="GO" id="GO:0003677">
    <property type="term" value="F:DNA binding"/>
    <property type="evidence" value="ECO:0007669"/>
    <property type="project" value="UniProtKB-KW"/>
</dbReference>
<name>A0A0M4RR36_9FUSO</name>
<dbReference type="SUPFAM" id="SSF46955">
    <property type="entry name" value="Putative DNA-binding domain"/>
    <property type="match status" value="1"/>
</dbReference>